<evidence type="ECO:0000313" key="3">
    <source>
        <dbReference type="Proteomes" id="UP000663848"/>
    </source>
</evidence>
<dbReference type="Proteomes" id="UP000663848">
    <property type="component" value="Unassembled WGS sequence"/>
</dbReference>
<protein>
    <recommendedName>
        <fullName evidence="1">DOCKER Lobe A domain-containing protein</fullName>
    </recommendedName>
</protein>
<dbReference type="Gene3D" id="1.25.40.410">
    <property type="match status" value="1"/>
</dbReference>
<evidence type="ECO:0000313" key="2">
    <source>
        <dbReference type="EMBL" id="CAF5001145.1"/>
    </source>
</evidence>
<feature type="domain" description="DOCKER Lobe A" evidence="1">
    <location>
        <begin position="26"/>
        <end position="54"/>
    </location>
</feature>
<sequence length="58" mass="6803">ATNLYMILCDTVKLREAKDDPDMEIDLLHRIANCYQNSPDLRLTWLQNMAQKHLAVMK</sequence>
<proteinExistence type="predicted"/>
<dbReference type="EMBL" id="CAJOBR010032930">
    <property type="protein sequence ID" value="CAF5001145.1"/>
    <property type="molecule type" value="Genomic_DNA"/>
</dbReference>
<reference evidence="2" key="1">
    <citation type="submission" date="2021-02" db="EMBL/GenBank/DDBJ databases">
        <authorList>
            <person name="Nowell W R."/>
        </authorList>
    </citation>
    <scope>NUCLEOTIDE SEQUENCE</scope>
</reference>
<dbReference type="GO" id="GO:0005085">
    <property type="term" value="F:guanyl-nucleotide exchange factor activity"/>
    <property type="evidence" value="ECO:0007669"/>
    <property type="project" value="InterPro"/>
</dbReference>
<dbReference type="AlphaFoldDB" id="A0A822ACU6"/>
<feature type="non-terminal residue" evidence="2">
    <location>
        <position position="1"/>
    </location>
</feature>
<gene>
    <name evidence="2" type="ORF">QYT958_LOCUS38131</name>
</gene>
<dbReference type="GO" id="GO:0007264">
    <property type="term" value="P:small GTPase-mediated signal transduction"/>
    <property type="evidence" value="ECO:0007669"/>
    <property type="project" value="InterPro"/>
</dbReference>
<dbReference type="Pfam" id="PF06920">
    <property type="entry name" value="DHR-2_Lobe_A"/>
    <property type="match status" value="1"/>
</dbReference>
<accession>A0A822ACU6</accession>
<comment type="caution">
    <text evidence="2">The sequence shown here is derived from an EMBL/GenBank/DDBJ whole genome shotgun (WGS) entry which is preliminary data.</text>
</comment>
<dbReference type="PANTHER" id="PTHR23317">
    <property type="entry name" value="DEDICATOR OF CYTOKINESIS DOCK"/>
    <property type="match status" value="1"/>
</dbReference>
<evidence type="ECO:0000259" key="1">
    <source>
        <dbReference type="Pfam" id="PF06920"/>
    </source>
</evidence>
<dbReference type="InterPro" id="IPR026791">
    <property type="entry name" value="DOCK"/>
</dbReference>
<dbReference type="InterPro" id="IPR043161">
    <property type="entry name" value="DOCK_C_lobe_A"/>
</dbReference>
<dbReference type="PANTHER" id="PTHR23317:SF76">
    <property type="entry name" value="LD20667P"/>
    <property type="match status" value="1"/>
</dbReference>
<organism evidence="2 3">
    <name type="scientific">Rotaria socialis</name>
    <dbReference type="NCBI Taxonomy" id="392032"/>
    <lineage>
        <taxon>Eukaryota</taxon>
        <taxon>Metazoa</taxon>
        <taxon>Spiralia</taxon>
        <taxon>Gnathifera</taxon>
        <taxon>Rotifera</taxon>
        <taxon>Eurotatoria</taxon>
        <taxon>Bdelloidea</taxon>
        <taxon>Philodinida</taxon>
        <taxon>Philodinidae</taxon>
        <taxon>Rotaria</taxon>
    </lineage>
</organism>
<dbReference type="InterPro" id="IPR046769">
    <property type="entry name" value="DOCKER_Lobe_A"/>
</dbReference>
<name>A0A822ACU6_9BILA</name>